<protein>
    <submittedName>
        <fullName evidence="8">S41 family peptidase</fullName>
    </submittedName>
</protein>
<keyword evidence="9" id="KW-1185">Reference proteome</keyword>
<dbReference type="PANTHER" id="PTHR32060:SF30">
    <property type="entry name" value="CARBOXY-TERMINAL PROCESSING PROTEASE CTPA"/>
    <property type="match status" value="1"/>
</dbReference>
<feature type="signal peptide" evidence="6">
    <location>
        <begin position="1"/>
        <end position="19"/>
    </location>
</feature>
<dbReference type="InterPro" id="IPR036034">
    <property type="entry name" value="PDZ_sf"/>
</dbReference>
<sequence>MKIRLLPPLCLLAVLAGCAVPEPPPAPEPVHSASTYEQAALLAGTMEFLHQNYVDADRAGYEKLLTAALRGMMRELDPYSGYEPPAVYETNEIARTGEHTGIGVELVKPGENSPLVVTMTVPDSPAAKAGLVPGDRIVRIDDKLVEPLPLEECAKLLRGAAGSSVRLEVVPDGGDDSRNIAVRREKVVVSSAPVEAAHLIGGDIGYLRINSFNSHTPSETAAVLEKLRKEGMTRGLVIDLRNNPGGLVSGASETASLLLPEGAELFSARHRNTPEAQVVKAAAGAEKLLDLPIVILINPFTASAAELFSGAMQDHRRATLVGMKSFGKGTLLQVVPLANGGALRYAAGYYRTPKGQVIEGRGLRPDIPVELGLPQIWRLNAQLAKHPGIVRPGGKDVVRDTQLEAALSLFPDRSDAEKSEQDGK</sequence>
<dbReference type="CDD" id="cd06782">
    <property type="entry name" value="cpPDZ_CPP-like"/>
    <property type="match status" value="1"/>
</dbReference>
<feature type="chain" id="PRO_5032270876" evidence="6">
    <location>
        <begin position="20"/>
        <end position="424"/>
    </location>
</feature>
<dbReference type="NCBIfam" id="TIGR00225">
    <property type="entry name" value="prc"/>
    <property type="match status" value="1"/>
</dbReference>
<proteinExistence type="inferred from homology"/>
<accession>A0A844G0I5</accession>
<dbReference type="GO" id="GO:0007165">
    <property type="term" value="P:signal transduction"/>
    <property type="evidence" value="ECO:0007669"/>
    <property type="project" value="TreeGrafter"/>
</dbReference>
<feature type="domain" description="PDZ" evidence="7">
    <location>
        <begin position="90"/>
        <end position="160"/>
    </location>
</feature>
<evidence type="ECO:0000256" key="5">
    <source>
        <dbReference type="RuleBase" id="RU004404"/>
    </source>
</evidence>
<dbReference type="InterPro" id="IPR005151">
    <property type="entry name" value="Tail-specific_protease"/>
</dbReference>
<dbReference type="CDD" id="cd07560">
    <property type="entry name" value="Peptidase_S41_CPP"/>
    <property type="match status" value="1"/>
</dbReference>
<dbReference type="Gene3D" id="3.30.750.44">
    <property type="match status" value="1"/>
</dbReference>
<evidence type="ECO:0000256" key="3">
    <source>
        <dbReference type="ARBA" id="ARBA00022801"/>
    </source>
</evidence>
<dbReference type="GO" id="GO:0008236">
    <property type="term" value="F:serine-type peptidase activity"/>
    <property type="evidence" value="ECO:0007669"/>
    <property type="project" value="UniProtKB-KW"/>
</dbReference>
<comment type="caution">
    <text evidence="8">The sequence shown here is derived from an EMBL/GenBank/DDBJ whole genome shotgun (WGS) entry which is preliminary data.</text>
</comment>
<keyword evidence="2 5" id="KW-0645">Protease</keyword>
<dbReference type="SUPFAM" id="SSF52096">
    <property type="entry name" value="ClpP/crotonase"/>
    <property type="match status" value="1"/>
</dbReference>
<dbReference type="InterPro" id="IPR029045">
    <property type="entry name" value="ClpP/crotonase-like_dom_sf"/>
</dbReference>
<evidence type="ECO:0000259" key="7">
    <source>
        <dbReference type="PROSITE" id="PS50106"/>
    </source>
</evidence>
<keyword evidence="4 5" id="KW-0720">Serine protease</keyword>
<dbReference type="InterPro" id="IPR001478">
    <property type="entry name" value="PDZ"/>
</dbReference>
<dbReference type="Proteomes" id="UP000435649">
    <property type="component" value="Unassembled WGS sequence"/>
</dbReference>
<comment type="similarity">
    <text evidence="1 5">Belongs to the peptidase S41A family.</text>
</comment>
<dbReference type="PANTHER" id="PTHR32060">
    <property type="entry name" value="TAIL-SPECIFIC PROTEASE"/>
    <property type="match status" value="1"/>
</dbReference>
<dbReference type="PROSITE" id="PS50106">
    <property type="entry name" value="PDZ"/>
    <property type="match status" value="1"/>
</dbReference>
<dbReference type="GO" id="GO:0004175">
    <property type="term" value="F:endopeptidase activity"/>
    <property type="evidence" value="ECO:0007669"/>
    <property type="project" value="TreeGrafter"/>
</dbReference>
<name>A0A844G0I5_9BACT</name>
<dbReference type="SMART" id="SM00228">
    <property type="entry name" value="PDZ"/>
    <property type="match status" value="1"/>
</dbReference>
<dbReference type="Gene3D" id="2.30.42.10">
    <property type="match status" value="1"/>
</dbReference>
<dbReference type="InterPro" id="IPR041489">
    <property type="entry name" value="PDZ_6"/>
</dbReference>
<evidence type="ECO:0000313" key="9">
    <source>
        <dbReference type="Proteomes" id="UP000435649"/>
    </source>
</evidence>
<keyword evidence="3 5" id="KW-0378">Hydrolase</keyword>
<dbReference type="PROSITE" id="PS51257">
    <property type="entry name" value="PROKAR_LIPOPROTEIN"/>
    <property type="match status" value="1"/>
</dbReference>
<dbReference type="RefSeq" id="WP_154417053.1">
    <property type="nucleotide sequence ID" value="NZ_VUNS01000003.1"/>
</dbReference>
<evidence type="ECO:0000256" key="4">
    <source>
        <dbReference type="ARBA" id="ARBA00022825"/>
    </source>
</evidence>
<evidence type="ECO:0000256" key="6">
    <source>
        <dbReference type="SAM" id="SignalP"/>
    </source>
</evidence>
<gene>
    <name evidence="8" type="ORF">FYJ85_03865</name>
</gene>
<reference evidence="8 9" key="1">
    <citation type="submission" date="2019-08" db="EMBL/GenBank/DDBJ databases">
        <title>In-depth cultivation of the pig gut microbiome towards novel bacterial diversity and tailored functional studies.</title>
        <authorList>
            <person name="Wylensek D."/>
            <person name="Hitch T.C.A."/>
            <person name="Clavel T."/>
        </authorList>
    </citation>
    <scope>NUCLEOTIDE SEQUENCE [LARGE SCALE GENOMIC DNA]</scope>
    <source>
        <strain evidence="8 9">BBE-744-WT-12</strain>
    </source>
</reference>
<dbReference type="EMBL" id="VUNS01000003">
    <property type="protein sequence ID" value="MST96181.1"/>
    <property type="molecule type" value="Genomic_DNA"/>
</dbReference>
<dbReference type="InterPro" id="IPR004447">
    <property type="entry name" value="Peptidase_S41A"/>
</dbReference>
<dbReference type="Pfam" id="PF03572">
    <property type="entry name" value="Peptidase_S41"/>
    <property type="match status" value="1"/>
</dbReference>
<evidence type="ECO:0000256" key="2">
    <source>
        <dbReference type="ARBA" id="ARBA00022670"/>
    </source>
</evidence>
<dbReference type="SMART" id="SM00245">
    <property type="entry name" value="TSPc"/>
    <property type="match status" value="1"/>
</dbReference>
<dbReference type="Gene3D" id="3.90.226.10">
    <property type="entry name" value="2-enoyl-CoA Hydratase, Chain A, domain 1"/>
    <property type="match status" value="1"/>
</dbReference>
<dbReference type="GO" id="GO:0030288">
    <property type="term" value="C:outer membrane-bounded periplasmic space"/>
    <property type="evidence" value="ECO:0007669"/>
    <property type="project" value="TreeGrafter"/>
</dbReference>
<evidence type="ECO:0000256" key="1">
    <source>
        <dbReference type="ARBA" id="ARBA00009179"/>
    </source>
</evidence>
<evidence type="ECO:0000313" key="8">
    <source>
        <dbReference type="EMBL" id="MST96181.1"/>
    </source>
</evidence>
<organism evidence="8 9">
    <name type="scientific">Victivallis lenta</name>
    <dbReference type="NCBI Taxonomy" id="2606640"/>
    <lineage>
        <taxon>Bacteria</taxon>
        <taxon>Pseudomonadati</taxon>
        <taxon>Lentisphaerota</taxon>
        <taxon>Lentisphaeria</taxon>
        <taxon>Victivallales</taxon>
        <taxon>Victivallaceae</taxon>
        <taxon>Victivallis</taxon>
    </lineage>
</organism>
<dbReference type="Pfam" id="PF17820">
    <property type="entry name" value="PDZ_6"/>
    <property type="match status" value="1"/>
</dbReference>
<dbReference type="AlphaFoldDB" id="A0A844G0I5"/>
<dbReference type="GO" id="GO:0006508">
    <property type="term" value="P:proteolysis"/>
    <property type="evidence" value="ECO:0007669"/>
    <property type="project" value="UniProtKB-KW"/>
</dbReference>
<keyword evidence="6" id="KW-0732">Signal</keyword>
<dbReference type="SUPFAM" id="SSF50156">
    <property type="entry name" value="PDZ domain-like"/>
    <property type="match status" value="1"/>
</dbReference>